<organism evidence="2 3">
    <name type="scientific">Pseudaquabacterium terrae</name>
    <dbReference type="NCBI Taxonomy" id="2732868"/>
    <lineage>
        <taxon>Bacteria</taxon>
        <taxon>Pseudomonadati</taxon>
        <taxon>Pseudomonadota</taxon>
        <taxon>Betaproteobacteria</taxon>
        <taxon>Burkholderiales</taxon>
        <taxon>Sphaerotilaceae</taxon>
        <taxon>Pseudaquabacterium</taxon>
    </lineage>
</organism>
<sequence length="169" mass="18113">MNMDFLRPEPMVPRAGWVLLAGGAAVLALALLWQQHSDEVATAARQAQQARRAAAQAPAAPPPAPGPAERRWQQVQPELRRPWQAALQAIDGATRPPVVLLSLQIDPESGLIGLDADAATYADALAYVERLSAAPPLQPARLVAHDTLTDPAGGARRLRFSVTTTWRTP</sequence>
<keyword evidence="3" id="KW-1185">Reference proteome</keyword>
<gene>
    <name evidence="2" type="ORF">HLB44_17950</name>
</gene>
<reference evidence="2 3" key="1">
    <citation type="submission" date="2020-05" db="EMBL/GenBank/DDBJ databases">
        <title>Aquincola sp. isolate from soil.</title>
        <authorList>
            <person name="Han J."/>
            <person name="Kim D.-U."/>
        </authorList>
    </citation>
    <scope>NUCLEOTIDE SEQUENCE [LARGE SCALE GENOMIC DNA]</scope>
    <source>
        <strain evidence="2 3">S2</strain>
    </source>
</reference>
<name>A0ABX2EJN6_9BURK</name>
<evidence type="ECO:0000313" key="3">
    <source>
        <dbReference type="Proteomes" id="UP000737171"/>
    </source>
</evidence>
<dbReference type="Proteomes" id="UP000737171">
    <property type="component" value="Unassembled WGS sequence"/>
</dbReference>
<proteinExistence type="predicted"/>
<evidence type="ECO:0008006" key="4">
    <source>
        <dbReference type="Google" id="ProtNLM"/>
    </source>
</evidence>
<evidence type="ECO:0000256" key="1">
    <source>
        <dbReference type="SAM" id="MobiDB-lite"/>
    </source>
</evidence>
<feature type="region of interest" description="Disordered" evidence="1">
    <location>
        <begin position="43"/>
        <end position="75"/>
    </location>
</feature>
<protein>
    <recommendedName>
        <fullName evidence="4">PilN domain-containing protein</fullName>
    </recommendedName>
</protein>
<accession>A0ABX2EJN6</accession>
<comment type="caution">
    <text evidence="2">The sequence shown here is derived from an EMBL/GenBank/DDBJ whole genome shotgun (WGS) entry which is preliminary data.</text>
</comment>
<evidence type="ECO:0000313" key="2">
    <source>
        <dbReference type="EMBL" id="NRF68880.1"/>
    </source>
</evidence>
<dbReference type="RefSeq" id="WP_173125010.1">
    <property type="nucleotide sequence ID" value="NZ_JABRWJ010000005.1"/>
</dbReference>
<feature type="compositionally biased region" description="Low complexity" evidence="1">
    <location>
        <begin position="43"/>
        <end position="58"/>
    </location>
</feature>
<dbReference type="EMBL" id="JABRWJ010000005">
    <property type="protein sequence ID" value="NRF68880.1"/>
    <property type="molecule type" value="Genomic_DNA"/>
</dbReference>